<feature type="region of interest" description="Disordered" evidence="1">
    <location>
        <begin position="53"/>
        <end position="86"/>
    </location>
</feature>
<comment type="caution">
    <text evidence="2">The sequence shown here is derived from an EMBL/GenBank/DDBJ whole genome shotgun (WGS) entry which is preliminary data.</text>
</comment>
<evidence type="ECO:0000256" key="1">
    <source>
        <dbReference type="SAM" id="MobiDB-lite"/>
    </source>
</evidence>
<gene>
    <name evidence="2" type="ORF">CK203_061911</name>
</gene>
<name>A0A438GCI4_VITVI</name>
<evidence type="ECO:0000313" key="2">
    <source>
        <dbReference type="EMBL" id="RVW69925.1"/>
    </source>
</evidence>
<dbReference type="Proteomes" id="UP000288805">
    <property type="component" value="Unassembled WGS sequence"/>
</dbReference>
<organism evidence="2 3">
    <name type="scientific">Vitis vinifera</name>
    <name type="common">Grape</name>
    <dbReference type="NCBI Taxonomy" id="29760"/>
    <lineage>
        <taxon>Eukaryota</taxon>
        <taxon>Viridiplantae</taxon>
        <taxon>Streptophyta</taxon>
        <taxon>Embryophyta</taxon>
        <taxon>Tracheophyta</taxon>
        <taxon>Spermatophyta</taxon>
        <taxon>Magnoliopsida</taxon>
        <taxon>eudicotyledons</taxon>
        <taxon>Gunneridae</taxon>
        <taxon>Pentapetalae</taxon>
        <taxon>rosids</taxon>
        <taxon>Vitales</taxon>
        <taxon>Vitaceae</taxon>
        <taxon>Viteae</taxon>
        <taxon>Vitis</taxon>
    </lineage>
</organism>
<accession>A0A438GCI4</accession>
<dbReference type="AlphaFoldDB" id="A0A438GCI4"/>
<dbReference type="EMBL" id="QGNW01000478">
    <property type="protein sequence ID" value="RVW69925.1"/>
    <property type="molecule type" value="Genomic_DNA"/>
</dbReference>
<sequence length="86" mass="9111">MRLKGSPCGSLLFVGSLGGMWRVEYPEGMVEGIVGIPWGKRGDGIPDSLDLSMIGSGGSGEAPFDSSRRETSCWFGGQGGEERDKE</sequence>
<reference evidence="2 3" key="1">
    <citation type="journal article" date="2018" name="PLoS Genet.">
        <title>Population sequencing reveals clonal diversity and ancestral inbreeding in the grapevine cultivar Chardonnay.</title>
        <authorList>
            <person name="Roach M.J."/>
            <person name="Johnson D.L."/>
            <person name="Bohlmann J."/>
            <person name="van Vuuren H.J."/>
            <person name="Jones S.J."/>
            <person name="Pretorius I.S."/>
            <person name="Schmidt S.A."/>
            <person name="Borneman A.R."/>
        </authorList>
    </citation>
    <scope>NUCLEOTIDE SEQUENCE [LARGE SCALE GENOMIC DNA]</scope>
    <source>
        <strain evidence="3">cv. Chardonnay</strain>
        <tissue evidence="2">Leaf</tissue>
    </source>
</reference>
<evidence type="ECO:0000313" key="3">
    <source>
        <dbReference type="Proteomes" id="UP000288805"/>
    </source>
</evidence>
<protein>
    <submittedName>
        <fullName evidence="2">Uncharacterized protein</fullName>
    </submittedName>
</protein>
<proteinExistence type="predicted"/>